<proteinExistence type="inferred from homology"/>
<evidence type="ECO:0000313" key="12">
    <source>
        <dbReference type="Proteomes" id="UP000191554"/>
    </source>
</evidence>
<comment type="catalytic activity">
    <reaction evidence="1 9">
        <text>N-(5-phospho-beta-D-ribosyl)anthranilate = 1-(2-carboxyphenylamino)-1-deoxy-D-ribulose 5-phosphate</text>
        <dbReference type="Rhea" id="RHEA:21540"/>
        <dbReference type="ChEBI" id="CHEBI:18277"/>
        <dbReference type="ChEBI" id="CHEBI:58613"/>
        <dbReference type="EC" id="5.3.1.24"/>
    </reaction>
</comment>
<evidence type="ECO:0000256" key="8">
    <source>
        <dbReference type="ARBA" id="ARBA00023235"/>
    </source>
</evidence>
<keyword evidence="6 9" id="KW-0822">Tryptophan biosynthesis</keyword>
<dbReference type="OrthoDB" id="9786954at2"/>
<keyword evidence="5 9" id="KW-0028">Amino-acid biosynthesis</keyword>
<keyword evidence="12" id="KW-1185">Reference proteome</keyword>
<evidence type="ECO:0000256" key="9">
    <source>
        <dbReference type="HAMAP-Rule" id="MF_00135"/>
    </source>
</evidence>
<evidence type="ECO:0000256" key="2">
    <source>
        <dbReference type="ARBA" id="ARBA00004664"/>
    </source>
</evidence>
<dbReference type="InterPro" id="IPR001240">
    <property type="entry name" value="PRAI_dom"/>
</dbReference>
<keyword evidence="7 9" id="KW-0057">Aromatic amino acid biosynthesis</keyword>
<accession>A0A1V4SIM9</accession>
<evidence type="ECO:0000313" key="11">
    <source>
        <dbReference type="EMBL" id="OPX43752.1"/>
    </source>
</evidence>
<feature type="domain" description="N-(5'phosphoribosyl) anthranilate isomerase (PRAI)" evidence="10">
    <location>
        <begin position="6"/>
        <end position="205"/>
    </location>
</feature>
<dbReference type="EMBL" id="MZGX01000014">
    <property type="protein sequence ID" value="OPX43752.1"/>
    <property type="molecule type" value="Genomic_DNA"/>
</dbReference>
<comment type="pathway">
    <text evidence="2 9">Amino-acid biosynthesis; L-tryptophan biosynthesis; L-tryptophan from chorismate: step 3/5.</text>
</comment>
<dbReference type="Pfam" id="PF00697">
    <property type="entry name" value="PRAI"/>
    <property type="match status" value="1"/>
</dbReference>
<dbReference type="UniPathway" id="UPA00035">
    <property type="reaction ID" value="UER00042"/>
</dbReference>
<evidence type="ECO:0000256" key="7">
    <source>
        <dbReference type="ARBA" id="ARBA00023141"/>
    </source>
</evidence>
<dbReference type="InterPro" id="IPR044643">
    <property type="entry name" value="TrpF_fam"/>
</dbReference>
<keyword evidence="8 9" id="KW-0413">Isomerase</keyword>
<evidence type="ECO:0000256" key="3">
    <source>
        <dbReference type="ARBA" id="ARBA00012572"/>
    </source>
</evidence>
<dbReference type="AlphaFoldDB" id="A0A1V4SIM9"/>
<sequence>MAETKIKICGLSRRQDIEYVNEALPDFAGFVFAPSRRQVTPEAAGILKSSLDDRIRAVGVFVNHDMDFIKNLCCGGIIDYIQLHGDETEEYVLRLKERLSTAGCMKPVIKALRVKDSSSLETASRFDSDFLLLDTYSPQEYGGSGRAFDWKLIDAIGKPFFLAGGINLENAAAAVKTVQPFGLDVSSGVETDGIKDAEKIKKIVNLLRSVK</sequence>
<dbReference type="PANTHER" id="PTHR42894">
    <property type="entry name" value="N-(5'-PHOSPHORIBOSYL)ANTHRANILATE ISOMERASE"/>
    <property type="match status" value="1"/>
</dbReference>
<dbReference type="RefSeq" id="WP_080064672.1">
    <property type="nucleotide sequence ID" value="NZ_MZGX01000014.1"/>
</dbReference>
<gene>
    <name evidence="9 11" type="primary">trpF</name>
    <name evidence="11" type="ORF">CLHUN_22320</name>
</gene>
<name>A0A1V4SIM9_RUMHU</name>
<protein>
    <recommendedName>
        <fullName evidence="4 9">N-(5'-phosphoribosyl)anthranilate isomerase</fullName>
        <shortName evidence="9">PRAI</shortName>
        <ecNumber evidence="3 9">5.3.1.24</ecNumber>
    </recommendedName>
</protein>
<dbReference type="HAMAP" id="MF_00135">
    <property type="entry name" value="PRAI"/>
    <property type="match status" value="1"/>
</dbReference>
<dbReference type="SUPFAM" id="SSF51366">
    <property type="entry name" value="Ribulose-phoshate binding barrel"/>
    <property type="match status" value="1"/>
</dbReference>
<dbReference type="Gene3D" id="3.20.20.70">
    <property type="entry name" value="Aldolase class I"/>
    <property type="match status" value="1"/>
</dbReference>
<organism evidence="11 12">
    <name type="scientific">Ruminiclostridium hungatei</name>
    <name type="common">Clostridium hungatei</name>
    <dbReference type="NCBI Taxonomy" id="48256"/>
    <lineage>
        <taxon>Bacteria</taxon>
        <taxon>Bacillati</taxon>
        <taxon>Bacillota</taxon>
        <taxon>Clostridia</taxon>
        <taxon>Eubacteriales</taxon>
        <taxon>Oscillospiraceae</taxon>
        <taxon>Ruminiclostridium</taxon>
    </lineage>
</organism>
<evidence type="ECO:0000256" key="5">
    <source>
        <dbReference type="ARBA" id="ARBA00022605"/>
    </source>
</evidence>
<dbReference type="GO" id="GO:0000162">
    <property type="term" value="P:L-tryptophan biosynthetic process"/>
    <property type="evidence" value="ECO:0007669"/>
    <property type="project" value="UniProtKB-UniRule"/>
</dbReference>
<comment type="similarity">
    <text evidence="9">Belongs to the TrpF family.</text>
</comment>
<dbReference type="EC" id="5.3.1.24" evidence="3 9"/>
<dbReference type="InterPro" id="IPR013785">
    <property type="entry name" value="Aldolase_TIM"/>
</dbReference>
<evidence type="ECO:0000259" key="10">
    <source>
        <dbReference type="Pfam" id="PF00697"/>
    </source>
</evidence>
<dbReference type="PANTHER" id="PTHR42894:SF1">
    <property type="entry name" value="N-(5'-PHOSPHORIBOSYL)ANTHRANILATE ISOMERASE"/>
    <property type="match status" value="1"/>
</dbReference>
<evidence type="ECO:0000256" key="4">
    <source>
        <dbReference type="ARBA" id="ARBA00022272"/>
    </source>
</evidence>
<reference evidence="11 12" key="1">
    <citation type="submission" date="2017-03" db="EMBL/GenBank/DDBJ databases">
        <title>Genome sequence of Clostridium hungatei DSM 14427.</title>
        <authorList>
            <person name="Poehlein A."/>
            <person name="Daniel R."/>
        </authorList>
    </citation>
    <scope>NUCLEOTIDE SEQUENCE [LARGE SCALE GENOMIC DNA]</scope>
    <source>
        <strain evidence="11 12">DSM 14427</strain>
    </source>
</reference>
<dbReference type="Proteomes" id="UP000191554">
    <property type="component" value="Unassembled WGS sequence"/>
</dbReference>
<dbReference type="InterPro" id="IPR011060">
    <property type="entry name" value="RibuloseP-bd_barrel"/>
</dbReference>
<dbReference type="CDD" id="cd00405">
    <property type="entry name" value="PRAI"/>
    <property type="match status" value="1"/>
</dbReference>
<comment type="caution">
    <text evidence="11">The sequence shown here is derived from an EMBL/GenBank/DDBJ whole genome shotgun (WGS) entry which is preliminary data.</text>
</comment>
<evidence type="ECO:0000256" key="1">
    <source>
        <dbReference type="ARBA" id="ARBA00001164"/>
    </source>
</evidence>
<dbReference type="STRING" id="48256.CLHUN_22320"/>
<dbReference type="GO" id="GO:0004640">
    <property type="term" value="F:phosphoribosylanthranilate isomerase activity"/>
    <property type="evidence" value="ECO:0007669"/>
    <property type="project" value="UniProtKB-UniRule"/>
</dbReference>
<evidence type="ECO:0000256" key="6">
    <source>
        <dbReference type="ARBA" id="ARBA00022822"/>
    </source>
</evidence>